<feature type="transmembrane region" description="Helical" evidence="6">
    <location>
        <begin position="102"/>
        <end position="121"/>
    </location>
</feature>
<proteinExistence type="inferred from homology"/>
<dbReference type="EMBL" id="FNJB01000003">
    <property type="protein sequence ID" value="SDO43383.1"/>
    <property type="molecule type" value="Genomic_DNA"/>
</dbReference>
<accession>A0A1H0JIR9</accession>
<dbReference type="Proteomes" id="UP000199651">
    <property type="component" value="Unassembled WGS sequence"/>
</dbReference>
<dbReference type="Pfam" id="PF00892">
    <property type="entry name" value="EamA"/>
    <property type="match status" value="2"/>
</dbReference>
<evidence type="ECO:0000256" key="2">
    <source>
        <dbReference type="ARBA" id="ARBA00007362"/>
    </source>
</evidence>
<keyword evidence="3 6" id="KW-0812">Transmembrane</keyword>
<evidence type="ECO:0000313" key="9">
    <source>
        <dbReference type="Proteomes" id="UP000199651"/>
    </source>
</evidence>
<feature type="transmembrane region" description="Helical" evidence="6">
    <location>
        <begin position="187"/>
        <end position="207"/>
    </location>
</feature>
<keyword evidence="5 6" id="KW-0472">Membrane</keyword>
<feature type="domain" description="EamA" evidence="7">
    <location>
        <begin position="128"/>
        <end position="256"/>
    </location>
</feature>
<dbReference type="InterPro" id="IPR037185">
    <property type="entry name" value="EmrE-like"/>
</dbReference>
<dbReference type="InterPro" id="IPR000620">
    <property type="entry name" value="EamA_dom"/>
</dbReference>
<feature type="transmembrane region" description="Helical" evidence="6">
    <location>
        <begin position="12"/>
        <end position="33"/>
    </location>
</feature>
<evidence type="ECO:0000256" key="6">
    <source>
        <dbReference type="SAM" id="Phobius"/>
    </source>
</evidence>
<evidence type="ECO:0000256" key="4">
    <source>
        <dbReference type="ARBA" id="ARBA00022989"/>
    </source>
</evidence>
<dbReference type="AlphaFoldDB" id="A0A1H0JIR9"/>
<dbReference type="PANTHER" id="PTHR32322:SF2">
    <property type="entry name" value="EAMA DOMAIN-CONTAINING PROTEIN"/>
    <property type="match status" value="1"/>
</dbReference>
<organism evidence="8 9">
    <name type="scientific">Actinokineospora alba</name>
    <dbReference type="NCBI Taxonomy" id="504798"/>
    <lineage>
        <taxon>Bacteria</taxon>
        <taxon>Bacillati</taxon>
        <taxon>Actinomycetota</taxon>
        <taxon>Actinomycetes</taxon>
        <taxon>Pseudonocardiales</taxon>
        <taxon>Pseudonocardiaceae</taxon>
        <taxon>Actinokineospora</taxon>
    </lineage>
</organism>
<reference evidence="9" key="1">
    <citation type="submission" date="2016-10" db="EMBL/GenBank/DDBJ databases">
        <authorList>
            <person name="Varghese N."/>
            <person name="Submissions S."/>
        </authorList>
    </citation>
    <scope>NUCLEOTIDE SEQUENCE [LARGE SCALE GENOMIC DNA]</scope>
    <source>
        <strain evidence="9">IBRC-M 10655</strain>
    </source>
</reference>
<comment type="similarity">
    <text evidence="2">Belongs to the EamA transporter family.</text>
</comment>
<name>A0A1H0JIR9_9PSEU</name>
<keyword evidence="4 6" id="KW-1133">Transmembrane helix</keyword>
<gene>
    <name evidence="8" type="ORF">SAMN05192558_10395</name>
</gene>
<dbReference type="STRING" id="504798.SAMN05421871_102954"/>
<feature type="transmembrane region" description="Helical" evidence="6">
    <location>
        <begin position="219"/>
        <end position="237"/>
    </location>
</feature>
<evidence type="ECO:0000313" key="8">
    <source>
        <dbReference type="EMBL" id="SDO43383.1"/>
    </source>
</evidence>
<comment type="subcellular location">
    <subcellularLocation>
        <location evidence="1">Membrane</location>
        <topology evidence="1">Multi-pass membrane protein</topology>
    </subcellularLocation>
</comment>
<evidence type="ECO:0000256" key="5">
    <source>
        <dbReference type="ARBA" id="ARBA00023136"/>
    </source>
</evidence>
<feature type="transmembrane region" description="Helical" evidence="6">
    <location>
        <begin position="243"/>
        <end position="263"/>
    </location>
</feature>
<dbReference type="PANTHER" id="PTHR32322">
    <property type="entry name" value="INNER MEMBRANE TRANSPORTER"/>
    <property type="match status" value="1"/>
</dbReference>
<feature type="transmembrane region" description="Helical" evidence="6">
    <location>
        <begin position="127"/>
        <end position="145"/>
    </location>
</feature>
<dbReference type="SUPFAM" id="SSF103481">
    <property type="entry name" value="Multidrug resistance efflux transporter EmrE"/>
    <property type="match status" value="2"/>
</dbReference>
<evidence type="ECO:0000256" key="1">
    <source>
        <dbReference type="ARBA" id="ARBA00004141"/>
    </source>
</evidence>
<dbReference type="GO" id="GO:0016020">
    <property type="term" value="C:membrane"/>
    <property type="evidence" value="ECO:0007669"/>
    <property type="project" value="UniProtKB-SubCell"/>
</dbReference>
<feature type="domain" description="EamA" evidence="7">
    <location>
        <begin position="9"/>
        <end position="117"/>
    </location>
</feature>
<feature type="transmembrane region" description="Helical" evidence="6">
    <location>
        <begin position="72"/>
        <end position="90"/>
    </location>
</feature>
<keyword evidence="9" id="KW-1185">Reference proteome</keyword>
<evidence type="ECO:0000256" key="3">
    <source>
        <dbReference type="ARBA" id="ARBA00022692"/>
    </source>
</evidence>
<evidence type="ECO:0000259" key="7">
    <source>
        <dbReference type="Pfam" id="PF00892"/>
    </source>
</evidence>
<feature type="transmembrane region" description="Helical" evidence="6">
    <location>
        <begin position="157"/>
        <end position="175"/>
    </location>
</feature>
<dbReference type="InterPro" id="IPR050638">
    <property type="entry name" value="AA-Vitamin_Transporters"/>
</dbReference>
<sequence>MLKMLAGSGLSAVNVIQGRMTIGAVALLLLAVATRRSLRIHYRHWWLLGLYGVFTLSLNQVSYTFAITRLPVGITLLIEYLAPVLIALWIRFVRRTRLPGTLWVGIGTTLLGLALVSQVWTTMSLDVLGLLTAMVAAATLAGRFLLAEHGLRVHDPLVLTTWGACVGAVSLLPLAPFPFDRVDATDWFLLTWIGVVGMATAVLLSALGQRTISSTAASLISCVEILVGAGLAAVLLGELLTPVQLVGSVVMLVGIVAAQVVLARASGSRTQLPEAPELTPSRA</sequence>
<feature type="transmembrane region" description="Helical" evidence="6">
    <location>
        <begin position="45"/>
        <end position="66"/>
    </location>
</feature>
<protein>
    <submittedName>
        <fullName evidence="8">Threonine/homoserine efflux transporter RhtA</fullName>
    </submittedName>
</protein>